<dbReference type="Pfam" id="PF02931">
    <property type="entry name" value="Neur_chan_LBD"/>
    <property type="match status" value="1"/>
</dbReference>
<feature type="domain" description="Neurotransmitter-gated ion-channel ligand-binding" evidence="7">
    <location>
        <begin position="39"/>
        <end position="238"/>
    </location>
</feature>
<keyword evidence="6" id="KW-0732">Signal</keyword>
<proteinExistence type="predicted"/>
<feature type="signal peptide" evidence="6">
    <location>
        <begin position="1"/>
        <end position="17"/>
    </location>
</feature>
<evidence type="ECO:0000256" key="2">
    <source>
        <dbReference type="ARBA" id="ARBA00022692"/>
    </source>
</evidence>
<accession>A0ABD2X0C9</accession>
<dbReference type="FunFam" id="2.70.170.10:FF:000028">
    <property type="entry name" value="AcetylCholine Receptor"/>
    <property type="match status" value="1"/>
</dbReference>
<dbReference type="SUPFAM" id="SSF63712">
    <property type="entry name" value="Nicotinic receptor ligand binding domain-like"/>
    <property type="match status" value="1"/>
</dbReference>
<protein>
    <recommendedName>
        <fullName evidence="7">Neurotransmitter-gated ion-channel ligand-binding domain-containing protein</fullName>
    </recommendedName>
</protein>
<feature type="chain" id="PRO_5044896349" description="Neurotransmitter-gated ion-channel ligand-binding domain-containing protein" evidence="6">
    <location>
        <begin position="18"/>
        <end position="445"/>
    </location>
</feature>
<dbReference type="InterPro" id="IPR036719">
    <property type="entry name" value="Neuro-gated_channel_TM_sf"/>
</dbReference>
<evidence type="ECO:0000313" key="9">
    <source>
        <dbReference type="Proteomes" id="UP001627154"/>
    </source>
</evidence>
<feature type="transmembrane region" description="Helical" evidence="5">
    <location>
        <begin position="244"/>
        <end position="265"/>
    </location>
</feature>
<keyword evidence="3 5" id="KW-1133">Transmembrane helix</keyword>
<sequence>MIVRIIFFFGFMRPLLAQTVSTSNVSKLPISGNETWVDKLRHDILKKYDKWTRPTEHCNKTTLYVHLSIFHVEIDSKKSMMTVNSWVHLNWDDAKLKWRPENYGGIKDLTLRLHDLWLPDLYLYNSALHETEDWKSRQCTVHYDGEVTSTASTIFFSYCELNLILWPFETNICVLNLGSWSHNGNEIDVKFKNKGYDLQHYTGGEWKILNISAHRRVHIYSCCPEPYIILDYYFKISRISELNYHIVFIVPIPILFMVLITFWLKPQSEIKLVLNICAIIINILILLYFGLEIPPKIESMPLIVTFFSSCLLQVTISMIISSFVIHISTTFYNRPIPRRIKSILYDRYGRYFGLCNVINEIENQKFSDLHEPQDNRATDAIMSSIHTHADEQSIISQSRNVMRLEWLLLATFIDRVSFILNAVVFVFTALAYIRLTWGNFLNKAE</sequence>
<dbReference type="InterPro" id="IPR038050">
    <property type="entry name" value="Neuro_actylchol_rec"/>
</dbReference>
<reference evidence="8 9" key="1">
    <citation type="journal article" date="2024" name="bioRxiv">
        <title>A reference genome for Trichogramma kaykai: A tiny desert-dwelling parasitoid wasp with competing sex-ratio distorters.</title>
        <authorList>
            <person name="Culotta J."/>
            <person name="Lindsey A.R."/>
        </authorList>
    </citation>
    <scope>NUCLEOTIDE SEQUENCE [LARGE SCALE GENOMIC DNA]</scope>
    <source>
        <strain evidence="8 9">KSX58</strain>
    </source>
</reference>
<feature type="transmembrane region" description="Helical" evidence="5">
    <location>
        <begin position="406"/>
        <end position="433"/>
    </location>
</feature>
<organism evidence="8 9">
    <name type="scientific">Trichogramma kaykai</name>
    <dbReference type="NCBI Taxonomy" id="54128"/>
    <lineage>
        <taxon>Eukaryota</taxon>
        <taxon>Metazoa</taxon>
        <taxon>Ecdysozoa</taxon>
        <taxon>Arthropoda</taxon>
        <taxon>Hexapoda</taxon>
        <taxon>Insecta</taxon>
        <taxon>Pterygota</taxon>
        <taxon>Neoptera</taxon>
        <taxon>Endopterygota</taxon>
        <taxon>Hymenoptera</taxon>
        <taxon>Apocrita</taxon>
        <taxon>Proctotrupomorpha</taxon>
        <taxon>Chalcidoidea</taxon>
        <taxon>Trichogrammatidae</taxon>
        <taxon>Trichogramma</taxon>
    </lineage>
</organism>
<dbReference type="InterPro" id="IPR006202">
    <property type="entry name" value="Neur_chan_lig-bd"/>
</dbReference>
<dbReference type="Gene3D" id="2.70.170.10">
    <property type="entry name" value="Neurotransmitter-gated ion-channel ligand-binding domain"/>
    <property type="match status" value="1"/>
</dbReference>
<evidence type="ECO:0000256" key="4">
    <source>
        <dbReference type="ARBA" id="ARBA00023136"/>
    </source>
</evidence>
<dbReference type="Proteomes" id="UP001627154">
    <property type="component" value="Unassembled WGS sequence"/>
</dbReference>
<keyword evidence="9" id="KW-1185">Reference proteome</keyword>
<dbReference type="SUPFAM" id="SSF90112">
    <property type="entry name" value="Neurotransmitter-gated ion-channel transmembrane pore"/>
    <property type="match status" value="1"/>
</dbReference>
<evidence type="ECO:0000256" key="3">
    <source>
        <dbReference type="ARBA" id="ARBA00022989"/>
    </source>
</evidence>
<evidence type="ECO:0000256" key="1">
    <source>
        <dbReference type="ARBA" id="ARBA00004141"/>
    </source>
</evidence>
<comment type="subcellular location">
    <subcellularLocation>
        <location evidence="1">Membrane</location>
        <topology evidence="1">Multi-pass membrane protein</topology>
    </subcellularLocation>
</comment>
<dbReference type="AlphaFoldDB" id="A0ABD2X0C9"/>
<keyword evidence="4 5" id="KW-0472">Membrane</keyword>
<dbReference type="Gene3D" id="1.20.58.390">
    <property type="entry name" value="Neurotransmitter-gated ion-channel transmembrane domain"/>
    <property type="match status" value="1"/>
</dbReference>
<evidence type="ECO:0000256" key="5">
    <source>
        <dbReference type="SAM" id="Phobius"/>
    </source>
</evidence>
<dbReference type="PRINTS" id="PR00252">
    <property type="entry name" value="NRIONCHANNEL"/>
</dbReference>
<dbReference type="InterPro" id="IPR006201">
    <property type="entry name" value="Neur_channel"/>
</dbReference>
<keyword evidence="2 5" id="KW-0812">Transmembrane</keyword>
<name>A0ABD2X0C9_9HYME</name>
<feature type="transmembrane region" description="Helical" evidence="5">
    <location>
        <begin position="303"/>
        <end position="332"/>
    </location>
</feature>
<gene>
    <name evidence="8" type="ORF">TKK_007885</name>
</gene>
<dbReference type="PANTHER" id="PTHR18945">
    <property type="entry name" value="NEUROTRANSMITTER GATED ION CHANNEL"/>
    <property type="match status" value="1"/>
</dbReference>
<evidence type="ECO:0000256" key="6">
    <source>
        <dbReference type="SAM" id="SignalP"/>
    </source>
</evidence>
<evidence type="ECO:0000259" key="7">
    <source>
        <dbReference type="Pfam" id="PF02931"/>
    </source>
</evidence>
<dbReference type="GO" id="GO:0016020">
    <property type="term" value="C:membrane"/>
    <property type="evidence" value="ECO:0007669"/>
    <property type="project" value="UniProtKB-SubCell"/>
</dbReference>
<dbReference type="InterPro" id="IPR036734">
    <property type="entry name" value="Neur_chan_lig-bd_sf"/>
</dbReference>
<dbReference type="EMBL" id="JBJJXI010000059">
    <property type="protein sequence ID" value="KAL3398768.1"/>
    <property type="molecule type" value="Genomic_DNA"/>
</dbReference>
<evidence type="ECO:0000313" key="8">
    <source>
        <dbReference type="EMBL" id="KAL3398768.1"/>
    </source>
</evidence>
<comment type="caution">
    <text evidence="8">The sequence shown here is derived from an EMBL/GenBank/DDBJ whole genome shotgun (WGS) entry which is preliminary data.</text>
</comment>
<feature type="transmembrane region" description="Helical" evidence="5">
    <location>
        <begin position="272"/>
        <end position="291"/>
    </location>
</feature>